<dbReference type="Proteomes" id="UP000549971">
    <property type="component" value="Unassembled WGS sequence"/>
</dbReference>
<dbReference type="AlphaFoldDB" id="A0A7W9JGL6"/>
<keyword evidence="2" id="KW-1185">Reference proteome</keyword>
<dbReference type="RefSeq" id="WP_184804790.1">
    <property type="nucleotide sequence ID" value="NZ_JACHMY010000001.1"/>
</dbReference>
<dbReference type="EMBL" id="JACHMY010000001">
    <property type="protein sequence ID" value="MBB5841450.1"/>
    <property type="molecule type" value="Genomic_DNA"/>
</dbReference>
<comment type="caution">
    <text evidence="1">The sequence shown here is derived from an EMBL/GenBank/DDBJ whole genome shotgun (WGS) entry which is preliminary data.</text>
</comment>
<organism evidence="1 2">
    <name type="scientific">Kribbella italica</name>
    <dbReference type="NCBI Taxonomy" id="1540520"/>
    <lineage>
        <taxon>Bacteria</taxon>
        <taxon>Bacillati</taxon>
        <taxon>Actinomycetota</taxon>
        <taxon>Actinomycetes</taxon>
        <taxon>Propionibacteriales</taxon>
        <taxon>Kribbellaceae</taxon>
        <taxon>Kribbella</taxon>
    </lineage>
</organism>
<reference evidence="1 2" key="1">
    <citation type="submission" date="2020-08" db="EMBL/GenBank/DDBJ databases">
        <title>Sequencing the genomes of 1000 actinobacteria strains.</title>
        <authorList>
            <person name="Klenk H.-P."/>
        </authorList>
    </citation>
    <scope>NUCLEOTIDE SEQUENCE [LARGE SCALE GENOMIC DNA]</scope>
    <source>
        <strain evidence="1 2">DSM 28967</strain>
    </source>
</reference>
<name>A0A7W9JGL6_9ACTN</name>
<proteinExistence type="predicted"/>
<evidence type="ECO:0000313" key="1">
    <source>
        <dbReference type="EMBL" id="MBB5841450.1"/>
    </source>
</evidence>
<protein>
    <recommendedName>
        <fullName evidence="3">Resolvase/invertase-type recombinase catalytic domain-containing protein</fullName>
    </recommendedName>
</protein>
<accession>A0A7W9JGL6</accession>
<evidence type="ECO:0008006" key="3">
    <source>
        <dbReference type="Google" id="ProtNLM"/>
    </source>
</evidence>
<sequence>MSPIPLPAALADPQSNGAIVNASDGGRGKPVVLGYMCRELLTGDRQVADLELRMKHFAEAEGLRLGFVYVEQAVARPVAFGALVESLAHSAGHAVLLPGLLHFAVLGPQDDIKPLFEWVTGARVLIL</sequence>
<evidence type="ECO:0000313" key="2">
    <source>
        <dbReference type="Proteomes" id="UP000549971"/>
    </source>
</evidence>
<gene>
    <name evidence="1" type="ORF">HDA39_008184</name>
</gene>